<evidence type="ECO:0000256" key="5">
    <source>
        <dbReference type="ARBA" id="ARBA00013200"/>
    </source>
</evidence>
<evidence type="ECO:0000256" key="17">
    <source>
        <dbReference type="ARBA" id="ARBA00048623"/>
    </source>
</evidence>
<dbReference type="InterPro" id="IPR003805">
    <property type="entry name" value="CobS"/>
</dbReference>
<evidence type="ECO:0000256" key="7">
    <source>
        <dbReference type="ARBA" id="ARBA00022475"/>
    </source>
</evidence>
<comment type="caution">
    <text evidence="20">The sequence shown here is derived from an EMBL/GenBank/DDBJ whole genome shotgun (WGS) entry which is preliminary data.</text>
</comment>
<dbReference type="PROSITE" id="PS51257">
    <property type="entry name" value="PROKAR_LIPOPROTEIN"/>
    <property type="match status" value="1"/>
</dbReference>
<dbReference type="PANTHER" id="PTHR34148">
    <property type="entry name" value="ADENOSYLCOBINAMIDE-GDP RIBAZOLETRANSFERASE"/>
    <property type="match status" value="1"/>
</dbReference>
<dbReference type="PANTHER" id="PTHR34148:SF1">
    <property type="entry name" value="ADENOSYLCOBINAMIDE-GDP RIBAZOLETRANSFERASE"/>
    <property type="match status" value="1"/>
</dbReference>
<dbReference type="GO" id="GO:0008818">
    <property type="term" value="F:cobalamin 5'-phosphate synthase activity"/>
    <property type="evidence" value="ECO:0007669"/>
    <property type="project" value="UniProtKB-UniRule"/>
</dbReference>
<dbReference type="GO" id="GO:0051073">
    <property type="term" value="F:adenosylcobinamide-GDP ribazoletransferase activity"/>
    <property type="evidence" value="ECO:0007669"/>
    <property type="project" value="UniProtKB-UniRule"/>
</dbReference>
<evidence type="ECO:0000256" key="16">
    <source>
        <dbReference type="ARBA" id="ARBA00032853"/>
    </source>
</evidence>
<evidence type="ECO:0000256" key="9">
    <source>
        <dbReference type="ARBA" id="ARBA00022679"/>
    </source>
</evidence>
<evidence type="ECO:0000256" key="4">
    <source>
        <dbReference type="ARBA" id="ARBA00010561"/>
    </source>
</evidence>
<organism evidence="20 21">
    <name type="scientific">Aquabacterium soli</name>
    <dbReference type="NCBI Taxonomy" id="2493092"/>
    <lineage>
        <taxon>Bacteria</taxon>
        <taxon>Pseudomonadati</taxon>
        <taxon>Pseudomonadota</taxon>
        <taxon>Betaproteobacteria</taxon>
        <taxon>Burkholderiales</taxon>
        <taxon>Aquabacterium</taxon>
    </lineage>
</organism>
<proteinExistence type="inferred from homology"/>
<accession>A0A426VET6</accession>
<comment type="function">
    <text evidence="14 19">Joins adenosylcobinamide-GDP and alpha-ribazole to generate adenosylcobalamin (Ado-cobalamin). Also synthesizes adenosylcobalamin 5'-phosphate from adenosylcobinamide-GDP and alpha-ribazole 5'-phosphate.</text>
</comment>
<evidence type="ECO:0000256" key="2">
    <source>
        <dbReference type="ARBA" id="ARBA00004651"/>
    </source>
</evidence>
<evidence type="ECO:0000256" key="1">
    <source>
        <dbReference type="ARBA" id="ARBA00001946"/>
    </source>
</evidence>
<feature type="transmembrane region" description="Helical" evidence="19">
    <location>
        <begin position="38"/>
        <end position="60"/>
    </location>
</feature>
<dbReference type="GO" id="GO:0009236">
    <property type="term" value="P:cobalamin biosynthetic process"/>
    <property type="evidence" value="ECO:0007669"/>
    <property type="project" value="UniProtKB-UniRule"/>
</dbReference>
<dbReference type="HAMAP" id="MF_00719">
    <property type="entry name" value="CobS"/>
    <property type="match status" value="1"/>
</dbReference>
<comment type="pathway">
    <text evidence="3 19">Cofactor biosynthesis; adenosylcobalamin biosynthesis; adenosylcobalamin from cob(II)yrinate a,c-diamide: step 7/7.</text>
</comment>
<comment type="catalytic activity">
    <reaction evidence="17 19">
        <text>alpha-ribazole + adenosylcob(III)inamide-GDP = adenosylcob(III)alamin + GMP + H(+)</text>
        <dbReference type="Rhea" id="RHEA:16049"/>
        <dbReference type="ChEBI" id="CHEBI:10329"/>
        <dbReference type="ChEBI" id="CHEBI:15378"/>
        <dbReference type="ChEBI" id="CHEBI:18408"/>
        <dbReference type="ChEBI" id="CHEBI:58115"/>
        <dbReference type="ChEBI" id="CHEBI:60487"/>
        <dbReference type="EC" id="2.7.8.26"/>
    </reaction>
</comment>
<evidence type="ECO:0000256" key="15">
    <source>
        <dbReference type="ARBA" id="ARBA00032605"/>
    </source>
</evidence>
<keyword evidence="10 19" id="KW-0812">Transmembrane</keyword>
<comment type="similarity">
    <text evidence="4 19">Belongs to the CobS family.</text>
</comment>
<protein>
    <recommendedName>
        <fullName evidence="6 19">Adenosylcobinamide-GDP ribazoletransferase</fullName>
        <ecNumber evidence="5 19">2.7.8.26</ecNumber>
    </recommendedName>
    <alternativeName>
        <fullName evidence="16 19">Cobalamin synthase</fullName>
    </alternativeName>
    <alternativeName>
        <fullName evidence="15 19">Cobalamin-5'-phosphate synthase</fullName>
    </alternativeName>
</protein>
<keyword evidence="12 19" id="KW-1133">Transmembrane helix</keyword>
<evidence type="ECO:0000313" key="20">
    <source>
        <dbReference type="EMBL" id="RRS05349.1"/>
    </source>
</evidence>
<evidence type="ECO:0000256" key="13">
    <source>
        <dbReference type="ARBA" id="ARBA00023136"/>
    </source>
</evidence>
<dbReference type="OrthoDB" id="9794626at2"/>
<evidence type="ECO:0000256" key="8">
    <source>
        <dbReference type="ARBA" id="ARBA00022573"/>
    </source>
</evidence>
<feature type="transmembrane region" description="Helical" evidence="19">
    <location>
        <begin position="7"/>
        <end position="26"/>
    </location>
</feature>
<dbReference type="AlphaFoldDB" id="A0A426VET6"/>
<comment type="subcellular location">
    <subcellularLocation>
        <location evidence="2 19">Cell membrane</location>
        <topology evidence="2 19">Multi-pass membrane protein</topology>
    </subcellularLocation>
</comment>
<dbReference type="Pfam" id="PF02654">
    <property type="entry name" value="CobS"/>
    <property type="match status" value="1"/>
</dbReference>
<dbReference type="EC" id="2.7.8.26" evidence="5 19"/>
<keyword evidence="7 19" id="KW-1003">Cell membrane</keyword>
<name>A0A426VET6_9BURK</name>
<evidence type="ECO:0000256" key="19">
    <source>
        <dbReference type="HAMAP-Rule" id="MF_00719"/>
    </source>
</evidence>
<keyword evidence="13 19" id="KW-0472">Membrane</keyword>
<evidence type="ECO:0000256" key="10">
    <source>
        <dbReference type="ARBA" id="ARBA00022692"/>
    </source>
</evidence>
<keyword evidence="9 19" id="KW-0808">Transferase</keyword>
<feature type="transmembrane region" description="Helical" evidence="19">
    <location>
        <begin position="196"/>
        <end position="217"/>
    </location>
</feature>
<evidence type="ECO:0000256" key="14">
    <source>
        <dbReference type="ARBA" id="ARBA00025228"/>
    </source>
</evidence>
<sequence length="290" mass="31298">MLLELRLFFIALQFFTRVPVPAWVGFQPGWLQACARYFPLVGACVGVAGAVVLATTSLVWPPLVAVLLSMAATVWMTGGFHEDGLADTCDGLGGSVSRDRALIIMKDSRLGSYGALGLALVLGLKAAVLSSLLAPVLGELNEAESSHVHQVLLGWTLMALVWSHTTSRLAPVLLIRALPYAGDLDQAKAKPLTTRVSWGSVLGALLCWGAVSLGLVLWVDRIGWPVPTLWLAMGWATLAVALGTWWMARWLRRRLGGYTGDTLGAAQQITELLSLLAWLAVVHPVTWVRW</sequence>
<feature type="transmembrane region" description="Helical" evidence="19">
    <location>
        <begin position="110"/>
        <end position="132"/>
    </location>
</feature>
<evidence type="ECO:0000256" key="11">
    <source>
        <dbReference type="ARBA" id="ARBA00022842"/>
    </source>
</evidence>
<dbReference type="GO" id="GO:0005886">
    <property type="term" value="C:plasma membrane"/>
    <property type="evidence" value="ECO:0007669"/>
    <property type="project" value="UniProtKB-SubCell"/>
</dbReference>
<evidence type="ECO:0000256" key="12">
    <source>
        <dbReference type="ARBA" id="ARBA00022989"/>
    </source>
</evidence>
<feature type="transmembrane region" description="Helical" evidence="19">
    <location>
        <begin position="229"/>
        <end position="248"/>
    </location>
</feature>
<evidence type="ECO:0000256" key="3">
    <source>
        <dbReference type="ARBA" id="ARBA00004663"/>
    </source>
</evidence>
<gene>
    <name evidence="19" type="primary">cobS</name>
    <name evidence="20" type="ORF">EIP75_06370</name>
</gene>
<reference evidence="20 21" key="1">
    <citation type="submission" date="2018-12" db="EMBL/GenBank/DDBJ databases">
        <title>The whole draft genome of Aquabacterium sp. SJQ9.</title>
        <authorList>
            <person name="Sun L."/>
            <person name="Gao X."/>
            <person name="Chen W."/>
            <person name="Huang K."/>
        </authorList>
    </citation>
    <scope>NUCLEOTIDE SEQUENCE [LARGE SCALE GENOMIC DNA]</scope>
    <source>
        <strain evidence="20 21">SJQ9</strain>
    </source>
</reference>
<comment type="catalytic activity">
    <reaction evidence="18 19">
        <text>alpha-ribazole 5'-phosphate + adenosylcob(III)inamide-GDP = adenosylcob(III)alamin 5'-phosphate + GMP + H(+)</text>
        <dbReference type="Rhea" id="RHEA:23560"/>
        <dbReference type="ChEBI" id="CHEBI:15378"/>
        <dbReference type="ChEBI" id="CHEBI:57918"/>
        <dbReference type="ChEBI" id="CHEBI:58115"/>
        <dbReference type="ChEBI" id="CHEBI:60487"/>
        <dbReference type="ChEBI" id="CHEBI:60493"/>
        <dbReference type="EC" id="2.7.8.26"/>
    </reaction>
</comment>
<keyword evidence="8 19" id="KW-0169">Cobalamin biosynthesis</keyword>
<dbReference type="EMBL" id="RSED01000004">
    <property type="protein sequence ID" value="RRS05349.1"/>
    <property type="molecule type" value="Genomic_DNA"/>
</dbReference>
<dbReference type="Proteomes" id="UP000269265">
    <property type="component" value="Unassembled WGS sequence"/>
</dbReference>
<comment type="cofactor">
    <cofactor evidence="1 19">
        <name>Mg(2+)</name>
        <dbReference type="ChEBI" id="CHEBI:18420"/>
    </cofactor>
</comment>
<evidence type="ECO:0000313" key="21">
    <source>
        <dbReference type="Proteomes" id="UP000269265"/>
    </source>
</evidence>
<evidence type="ECO:0000256" key="6">
    <source>
        <dbReference type="ARBA" id="ARBA00015850"/>
    </source>
</evidence>
<feature type="transmembrane region" description="Helical" evidence="19">
    <location>
        <begin position="152"/>
        <end position="175"/>
    </location>
</feature>
<dbReference type="UniPathway" id="UPA00148">
    <property type="reaction ID" value="UER00238"/>
</dbReference>
<keyword evidence="21" id="KW-1185">Reference proteome</keyword>
<keyword evidence="11 19" id="KW-0460">Magnesium</keyword>
<evidence type="ECO:0000256" key="18">
    <source>
        <dbReference type="ARBA" id="ARBA00049504"/>
    </source>
</evidence>